<dbReference type="Pfam" id="PF00789">
    <property type="entry name" value="UBX"/>
    <property type="match status" value="1"/>
</dbReference>
<dbReference type="Proteomes" id="UP000516437">
    <property type="component" value="Chromosome 7"/>
</dbReference>
<feature type="region of interest" description="Disordered" evidence="4">
    <location>
        <begin position="269"/>
        <end position="291"/>
    </location>
</feature>
<keyword evidence="3" id="KW-0472">Membrane</keyword>
<protein>
    <submittedName>
        <fullName evidence="6">UBX domain-containing protein 6</fullName>
    </submittedName>
</protein>
<feature type="compositionally biased region" description="Polar residues" evidence="4">
    <location>
        <begin position="77"/>
        <end position="94"/>
    </location>
</feature>
<comment type="subcellular location">
    <subcellularLocation>
        <location evidence="1">Membrane</location>
        <topology evidence="1">Peripheral membrane protein</topology>
    </subcellularLocation>
</comment>
<evidence type="ECO:0000256" key="2">
    <source>
        <dbReference type="ARBA" id="ARBA00022786"/>
    </source>
</evidence>
<dbReference type="PANTHER" id="PTHR47694">
    <property type="entry name" value="PLANT UBX DOMAIN-CONTAINING PROTEIN 2"/>
    <property type="match status" value="1"/>
</dbReference>
<keyword evidence="7" id="KW-1185">Reference proteome</keyword>
<dbReference type="SMART" id="SM00580">
    <property type="entry name" value="PUG"/>
    <property type="match status" value="1"/>
</dbReference>
<feature type="region of interest" description="Disordered" evidence="4">
    <location>
        <begin position="1"/>
        <end position="103"/>
    </location>
</feature>
<dbReference type="CDD" id="cd16119">
    <property type="entry name" value="UBX_UBXN6"/>
    <property type="match status" value="1"/>
</dbReference>
<dbReference type="CDD" id="cd09212">
    <property type="entry name" value="PUB"/>
    <property type="match status" value="1"/>
</dbReference>
<dbReference type="InterPro" id="IPR018997">
    <property type="entry name" value="PUB_domain"/>
</dbReference>
<dbReference type="PANTHER" id="PTHR47694:SF1">
    <property type="entry name" value="PLANT UBX DOMAIN-CONTAINING PROTEIN 2"/>
    <property type="match status" value="1"/>
</dbReference>
<dbReference type="InterPro" id="IPR036339">
    <property type="entry name" value="PUB-like_dom_sf"/>
</dbReference>
<dbReference type="AlphaFoldDB" id="A0A6A1V0E4"/>
<accession>A0A6A1V0E4</accession>
<proteinExistence type="predicted"/>
<dbReference type="GO" id="GO:0016020">
    <property type="term" value="C:membrane"/>
    <property type="evidence" value="ECO:0007669"/>
    <property type="project" value="UniProtKB-SubCell"/>
</dbReference>
<evidence type="ECO:0000313" key="6">
    <source>
        <dbReference type="EMBL" id="KAB1205796.1"/>
    </source>
</evidence>
<dbReference type="SUPFAM" id="SSF143503">
    <property type="entry name" value="PUG domain-like"/>
    <property type="match status" value="1"/>
</dbReference>
<dbReference type="OrthoDB" id="49605at2759"/>
<dbReference type="Gene3D" id="1.20.58.2190">
    <property type="match status" value="1"/>
</dbReference>
<dbReference type="EMBL" id="RXIC02000025">
    <property type="protein sequence ID" value="KAB1205796.1"/>
    <property type="molecule type" value="Genomic_DNA"/>
</dbReference>
<gene>
    <name evidence="6" type="ORF">CJ030_MR7G028019</name>
</gene>
<keyword evidence="2" id="KW-0833">Ubl conjugation pathway</keyword>
<dbReference type="SUPFAM" id="SSF54236">
    <property type="entry name" value="Ubiquitin-like"/>
    <property type="match status" value="1"/>
</dbReference>
<dbReference type="InterPro" id="IPR001012">
    <property type="entry name" value="UBX_dom"/>
</dbReference>
<feature type="compositionally biased region" description="Basic and acidic residues" evidence="4">
    <location>
        <begin position="269"/>
        <end position="278"/>
    </location>
</feature>
<comment type="caution">
    <text evidence="6">The sequence shown here is derived from an EMBL/GenBank/DDBJ whole genome shotgun (WGS) entry which is preliminary data.</text>
</comment>
<sequence>MGDMKDKVKGFMKKVNNPFSASSSGKFKGQGRVLGSSSSGPANPIPSRPSSQVPNPRPSPSPAASASSNSKPLPQRIPNSEPSRSYSSNTSTPNHKPVNGFDPFGSLITSGKRSQNGYSINVYECPICGKSYRSEEEVSLHVDGCVNNPVENQGSSEVSYNGAESKSELENRIGAFVSMKPSAGSVEVVLKLLRNIVKEPENAKFRRIRMSNPKIREAIGEVVGGVELLEFVGFQLKEEDGEMWAVIEVPTEDQIRLINSAIGLLEPRKVEEPQKKESLPSTTSSGMEESIEPKKVDRQVRVFFAVPESVAAKIELPDSFYKLSVEEVKREADARKKKIAESQLLIPKSYKEKQAKAARKRYTKTVIRIQFPDGVVLQGVFSPWEPTSSLYEFVSSALKEPSLEFELLHPVAIKRRAIPHFPTTGETAATLDDEDLVPSALIKFKPIETDSVLFTGLCNDLLEMSEPLINDSAVAPKYL</sequence>
<dbReference type="InterPro" id="IPR029071">
    <property type="entry name" value="Ubiquitin-like_domsf"/>
</dbReference>
<evidence type="ECO:0000313" key="7">
    <source>
        <dbReference type="Proteomes" id="UP000516437"/>
    </source>
</evidence>
<evidence type="ECO:0000256" key="3">
    <source>
        <dbReference type="ARBA" id="ARBA00023136"/>
    </source>
</evidence>
<reference evidence="6 7" key="1">
    <citation type="journal article" date="2019" name="Plant Biotechnol. J.">
        <title>The red bayberry genome and genetic basis of sex determination.</title>
        <authorList>
            <person name="Jia H.M."/>
            <person name="Jia H.J."/>
            <person name="Cai Q.L."/>
            <person name="Wang Y."/>
            <person name="Zhao H.B."/>
            <person name="Yang W.F."/>
            <person name="Wang G.Y."/>
            <person name="Li Y.H."/>
            <person name="Zhan D.L."/>
            <person name="Shen Y.T."/>
            <person name="Niu Q.F."/>
            <person name="Chang L."/>
            <person name="Qiu J."/>
            <person name="Zhao L."/>
            <person name="Xie H.B."/>
            <person name="Fu W.Y."/>
            <person name="Jin J."/>
            <person name="Li X.W."/>
            <person name="Jiao Y."/>
            <person name="Zhou C.C."/>
            <person name="Tu T."/>
            <person name="Chai C.Y."/>
            <person name="Gao J.L."/>
            <person name="Fan L.J."/>
            <person name="van de Weg E."/>
            <person name="Wang J.Y."/>
            <person name="Gao Z.S."/>
        </authorList>
    </citation>
    <scope>NUCLEOTIDE SEQUENCE [LARGE SCALE GENOMIC DNA]</scope>
    <source>
        <tissue evidence="6">Leaves</tissue>
    </source>
</reference>
<name>A0A6A1V0E4_9ROSI</name>
<evidence type="ECO:0000256" key="4">
    <source>
        <dbReference type="SAM" id="MobiDB-lite"/>
    </source>
</evidence>
<evidence type="ECO:0000259" key="5">
    <source>
        <dbReference type="PROSITE" id="PS50033"/>
    </source>
</evidence>
<organism evidence="6 7">
    <name type="scientific">Morella rubra</name>
    <name type="common">Chinese bayberry</name>
    <dbReference type="NCBI Taxonomy" id="262757"/>
    <lineage>
        <taxon>Eukaryota</taxon>
        <taxon>Viridiplantae</taxon>
        <taxon>Streptophyta</taxon>
        <taxon>Embryophyta</taxon>
        <taxon>Tracheophyta</taxon>
        <taxon>Spermatophyta</taxon>
        <taxon>Magnoliopsida</taxon>
        <taxon>eudicotyledons</taxon>
        <taxon>Gunneridae</taxon>
        <taxon>Pentapetalae</taxon>
        <taxon>rosids</taxon>
        <taxon>fabids</taxon>
        <taxon>Fagales</taxon>
        <taxon>Myricaceae</taxon>
        <taxon>Morella</taxon>
    </lineage>
</organism>
<evidence type="ECO:0000256" key="1">
    <source>
        <dbReference type="ARBA" id="ARBA00004170"/>
    </source>
</evidence>
<dbReference type="Gene3D" id="3.10.20.90">
    <property type="entry name" value="Phosphatidylinositol 3-kinase Catalytic Subunit, Chain A, domain 1"/>
    <property type="match status" value="1"/>
</dbReference>
<dbReference type="Pfam" id="PF09409">
    <property type="entry name" value="PUB"/>
    <property type="match status" value="1"/>
</dbReference>
<dbReference type="GO" id="GO:0050832">
    <property type="term" value="P:defense response to fungus"/>
    <property type="evidence" value="ECO:0007669"/>
    <property type="project" value="TreeGrafter"/>
</dbReference>
<feature type="domain" description="UBX" evidence="5">
    <location>
        <begin position="360"/>
        <end position="444"/>
    </location>
</feature>
<dbReference type="PROSITE" id="PS50033">
    <property type="entry name" value="UBX"/>
    <property type="match status" value="1"/>
</dbReference>
<feature type="compositionally biased region" description="Low complexity" evidence="4">
    <location>
        <begin position="62"/>
        <end position="74"/>
    </location>
</feature>
<dbReference type="FunFam" id="3.10.20.90:FF:000185">
    <property type="entry name" value="UBX domain-containing protein 6"/>
    <property type="match status" value="1"/>
</dbReference>